<keyword evidence="2" id="KW-1185">Reference proteome</keyword>
<evidence type="ECO:0000313" key="2">
    <source>
        <dbReference type="Proteomes" id="UP000006316"/>
    </source>
</evidence>
<protein>
    <submittedName>
        <fullName evidence="1">Lipoprotein</fullName>
    </submittedName>
</protein>
<gene>
    <name evidence="1" type="ORF">BABA_15187</name>
</gene>
<dbReference type="OrthoDB" id="2888300at2"/>
<dbReference type="Proteomes" id="UP000006316">
    <property type="component" value="Unassembled WGS sequence"/>
</dbReference>
<reference evidence="1 2" key="1">
    <citation type="journal article" date="2012" name="Front. Microbiol.">
        <title>Redundancy and modularity in membrane-associated dissimilatory nitrate reduction in Bacillus.</title>
        <authorList>
            <person name="Heylen K."/>
            <person name="Keltjens J."/>
        </authorList>
    </citation>
    <scope>NUCLEOTIDE SEQUENCE [LARGE SCALE GENOMIC DNA]</scope>
    <source>
        <strain evidence="2">LMG 21833T</strain>
    </source>
</reference>
<evidence type="ECO:0000313" key="1">
    <source>
        <dbReference type="EMBL" id="EKN66465.1"/>
    </source>
</evidence>
<comment type="caution">
    <text evidence="1">The sequence shown here is derived from an EMBL/GenBank/DDBJ whole genome shotgun (WGS) entry which is preliminary data.</text>
</comment>
<organism evidence="1 2">
    <name type="scientific">Neobacillus bataviensis LMG 21833</name>
    <dbReference type="NCBI Taxonomy" id="1117379"/>
    <lineage>
        <taxon>Bacteria</taxon>
        <taxon>Bacillati</taxon>
        <taxon>Bacillota</taxon>
        <taxon>Bacilli</taxon>
        <taxon>Bacillales</taxon>
        <taxon>Bacillaceae</taxon>
        <taxon>Neobacillus</taxon>
    </lineage>
</organism>
<dbReference type="eggNOG" id="ENOG5030EI2">
    <property type="taxonomic scope" value="Bacteria"/>
</dbReference>
<name>K6C5Q8_9BACI</name>
<dbReference type="CDD" id="cd00146">
    <property type="entry name" value="PKD"/>
    <property type="match status" value="1"/>
</dbReference>
<dbReference type="PROSITE" id="PS51257">
    <property type="entry name" value="PROKAR_LIPOPROTEIN"/>
    <property type="match status" value="1"/>
</dbReference>
<keyword evidence="1" id="KW-0449">Lipoprotein</keyword>
<dbReference type="PATRIC" id="fig|1117379.3.peg.3138"/>
<dbReference type="STRING" id="1117379.BABA_15187"/>
<dbReference type="RefSeq" id="WP_007086033.1">
    <property type="nucleotide sequence ID" value="NZ_AJLS01000115.1"/>
</dbReference>
<sequence length="120" mass="13651">MKTKLFTLFIVTLLLITGCGKDAAKEESDQGSKGKGPKIEKVEINKEDSKNFSVKATTEGKELTYAYYVYLDNKLLKKFPYKENVDLNYKISEPGVYKVRVFVKDKKGNINAETTEPVRM</sequence>
<accession>K6C5Q8</accession>
<dbReference type="EMBL" id="AJLS01000115">
    <property type="protein sequence ID" value="EKN66465.1"/>
    <property type="molecule type" value="Genomic_DNA"/>
</dbReference>
<dbReference type="AlphaFoldDB" id="K6C5Q8"/>
<proteinExistence type="predicted"/>